<accession>A0A5J4W340</accession>
<evidence type="ECO:0000313" key="2">
    <source>
        <dbReference type="EMBL" id="KAA6389120.1"/>
    </source>
</evidence>
<proteinExistence type="predicted"/>
<gene>
    <name evidence="2" type="ORF">EZS28_015352</name>
</gene>
<feature type="compositionally biased region" description="Polar residues" evidence="1">
    <location>
        <begin position="44"/>
        <end position="64"/>
    </location>
</feature>
<protein>
    <submittedName>
        <fullName evidence="2">Uncharacterized protein</fullName>
    </submittedName>
</protein>
<evidence type="ECO:0000313" key="3">
    <source>
        <dbReference type="Proteomes" id="UP000324800"/>
    </source>
</evidence>
<dbReference type="EMBL" id="SNRW01003709">
    <property type="protein sequence ID" value="KAA6389120.1"/>
    <property type="molecule type" value="Genomic_DNA"/>
</dbReference>
<feature type="region of interest" description="Disordered" evidence="1">
    <location>
        <begin position="43"/>
        <end position="65"/>
    </location>
</feature>
<name>A0A5J4W340_9EUKA</name>
<sequence>MILLSDGSGSVIGGSTISCLQTDSFLGSLTARQEQMVIYEDPNSHTQSEDNYPFTQQGGQTSPALGSDFQRHSQISYVWLIRSNQQSLSIQQVDYGYVIEPESHAQFYINYPLMQQAGHQPFPALGSFVNKHGQVVLVWLINSNLHVLSFVHVAEGYQQDPVSQTLSDINESFIQKAVKIPFALGSSVVQHSHLSLDIPTKYYGSFGHLQPQGQFDSMHVHESYDVQQVGHYPFPALGSSVLKHGQLAAV</sequence>
<dbReference type="AlphaFoldDB" id="A0A5J4W340"/>
<evidence type="ECO:0000256" key="1">
    <source>
        <dbReference type="SAM" id="MobiDB-lite"/>
    </source>
</evidence>
<dbReference type="Proteomes" id="UP000324800">
    <property type="component" value="Unassembled WGS sequence"/>
</dbReference>
<organism evidence="2 3">
    <name type="scientific">Streblomastix strix</name>
    <dbReference type="NCBI Taxonomy" id="222440"/>
    <lineage>
        <taxon>Eukaryota</taxon>
        <taxon>Metamonada</taxon>
        <taxon>Preaxostyla</taxon>
        <taxon>Oxymonadida</taxon>
        <taxon>Streblomastigidae</taxon>
        <taxon>Streblomastix</taxon>
    </lineage>
</organism>
<reference evidence="2 3" key="1">
    <citation type="submission" date="2019-03" db="EMBL/GenBank/DDBJ databases">
        <title>Single cell metagenomics reveals metabolic interactions within the superorganism composed of flagellate Streblomastix strix and complex community of Bacteroidetes bacteria on its surface.</title>
        <authorList>
            <person name="Treitli S.C."/>
            <person name="Kolisko M."/>
            <person name="Husnik F."/>
            <person name="Keeling P."/>
            <person name="Hampl V."/>
        </authorList>
    </citation>
    <scope>NUCLEOTIDE SEQUENCE [LARGE SCALE GENOMIC DNA]</scope>
    <source>
        <strain evidence="2">ST1C</strain>
    </source>
</reference>
<comment type="caution">
    <text evidence="2">The sequence shown here is derived from an EMBL/GenBank/DDBJ whole genome shotgun (WGS) entry which is preliminary data.</text>
</comment>